<protein>
    <submittedName>
        <fullName evidence="2">Uncharacterized protein</fullName>
    </submittedName>
</protein>
<organism evidence="2 3">
    <name type="scientific">Miscanthus lutarioriparius</name>
    <dbReference type="NCBI Taxonomy" id="422564"/>
    <lineage>
        <taxon>Eukaryota</taxon>
        <taxon>Viridiplantae</taxon>
        <taxon>Streptophyta</taxon>
        <taxon>Embryophyta</taxon>
        <taxon>Tracheophyta</taxon>
        <taxon>Spermatophyta</taxon>
        <taxon>Magnoliopsida</taxon>
        <taxon>Liliopsida</taxon>
        <taxon>Poales</taxon>
        <taxon>Poaceae</taxon>
        <taxon>PACMAD clade</taxon>
        <taxon>Panicoideae</taxon>
        <taxon>Andropogonodae</taxon>
        <taxon>Andropogoneae</taxon>
        <taxon>Saccharinae</taxon>
        <taxon>Miscanthus</taxon>
    </lineage>
</organism>
<name>A0A811PII7_9POAL</name>
<dbReference type="PANTHER" id="PTHR34480:SF14">
    <property type="entry name" value="OS01G0967800 PROTEIN"/>
    <property type="match status" value="1"/>
</dbReference>
<sequence length="225" mass="26281">MAWTGEKRRKSTRPSPLGSFGNDADMMDIEEEQGRNGGGRKHPPEEHEGEDTGSVVYSVNDEFSKEDLAPYLNKVKSRKPPILSSFEHHPVLSEEEVEKLLVRFCNLRFREYCEQINEYCWWDDYSSTFSNYETDVDYVMYFDALSKKIKWIEEYLDLNSKEFDICKDKIPNHAVEDGEVLKNITFAIHKLTGEKDFLDFTIKKLKIAQRLQLTPSPYGFCGFYL</sequence>
<evidence type="ECO:0000313" key="3">
    <source>
        <dbReference type="Proteomes" id="UP000604825"/>
    </source>
</evidence>
<proteinExistence type="predicted"/>
<comment type="caution">
    <text evidence="2">The sequence shown here is derived from an EMBL/GenBank/DDBJ whole genome shotgun (WGS) entry which is preliminary data.</text>
</comment>
<feature type="region of interest" description="Disordered" evidence="1">
    <location>
        <begin position="1"/>
        <end position="53"/>
    </location>
</feature>
<dbReference type="PANTHER" id="PTHR34480">
    <property type="entry name" value="OS01G0967800 PROTEIN-RELATED"/>
    <property type="match status" value="1"/>
</dbReference>
<keyword evidence="3" id="KW-1185">Reference proteome</keyword>
<dbReference type="EMBL" id="CAJGYO010000007">
    <property type="protein sequence ID" value="CAD6245699.1"/>
    <property type="molecule type" value="Genomic_DNA"/>
</dbReference>
<dbReference type="AlphaFoldDB" id="A0A811PII7"/>
<evidence type="ECO:0000313" key="2">
    <source>
        <dbReference type="EMBL" id="CAD6245699.1"/>
    </source>
</evidence>
<gene>
    <name evidence="2" type="ORF">NCGR_LOCUS29994</name>
</gene>
<accession>A0A811PII7</accession>
<dbReference type="Proteomes" id="UP000604825">
    <property type="component" value="Unassembled WGS sequence"/>
</dbReference>
<evidence type="ECO:0000256" key="1">
    <source>
        <dbReference type="SAM" id="MobiDB-lite"/>
    </source>
</evidence>
<dbReference type="OrthoDB" id="583522at2759"/>
<reference evidence="2" key="1">
    <citation type="submission" date="2020-10" db="EMBL/GenBank/DDBJ databases">
        <authorList>
            <person name="Han B."/>
            <person name="Lu T."/>
            <person name="Zhao Q."/>
            <person name="Huang X."/>
            <person name="Zhao Y."/>
        </authorList>
    </citation>
    <scope>NUCLEOTIDE SEQUENCE</scope>
</reference>